<keyword evidence="1" id="KW-0812">Transmembrane</keyword>
<keyword evidence="3" id="KW-1185">Reference proteome</keyword>
<gene>
    <name evidence="2" type="ORF">jaqu_33430</name>
</gene>
<proteinExistence type="predicted"/>
<organism evidence="2 3">
    <name type="scientific">Jannaschia aquimarina</name>
    <dbReference type="NCBI Taxonomy" id="935700"/>
    <lineage>
        <taxon>Bacteria</taxon>
        <taxon>Pseudomonadati</taxon>
        <taxon>Pseudomonadota</taxon>
        <taxon>Alphaproteobacteria</taxon>
        <taxon>Rhodobacterales</taxon>
        <taxon>Roseobacteraceae</taxon>
        <taxon>Jannaschia</taxon>
    </lineage>
</organism>
<sequence length="100" mass="11176">MTERNPTAREGYGLGYGVVPPEDDQGVFEPPAPRLGGPSHTGRRWPRWLRRGPMEILAMVLIALGVFMLMQPFALVLFTYSFIVTLVGTVMFIVVSHFPD</sequence>
<name>A0A0D1CJV1_9RHOB</name>
<dbReference type="EMBL" id="JYFE01000060">
    <property type="protein sequence ID" value="KIT15017.1"/>
    <property type="molecule type" value="Genomic_DNA"/>
</dbReference>
<evidence type="ECO:0000256" key="1">
    <source>
        <dbReference type="SAM" id="Phobius"/>
    </source>
</evidence>
<protein>
    <submittedName>
        <fullName evidence="2">Uncharacterized protein</fullName>
    </submittedName>
</protein>
<evidence type="ECO:0000313" key="2">
    <source>
        <dbReference type="EMBL" id="KIT15017.1"/>
    </source>
</evidence>
<feature type="transmembrane region" description="Helical" evidence="1">
    <location>
        <begin position="77"/>
        <end position="98"/>
    </location>
</feature>
<feature type="transmembrane region" description="Helical" evidence="1">
    <location>
        <begin position="53"/>
        <end position="71"/>
    </location>
</feature>
<evidence type="ECO:0000313" key="3">
    <source>
        <dbReference type="Proteomes" id="UP000032232"/>
    </source>
</evidence>
<dbReference type="RefSeq" id="WP_201774380.1">
    <property type="nucleotide sequence ID" value="NZ_FZPF01000001.1"/>
</dbReference>
<dbReference type="AlphaFoldDB" id="A0A0D1CJV1"/>
<keyword evidence="1" id="KW-0472">Membrane</keyword>
<dbReference type="Proteomes" id="UP000032232">
    <property type="component" value="Unassembled WGS sequence"/>
</dbReference>
<accession>A0A0D1CJV1</accession>
<dbReference type="STRING" id="935700.jaqu_33430"/>
<dbReference type="PATRIC" id="fig|935700.4.peg.3449"/>
<reference evidence="2 3" key="1">
    <citation type="submission" date="2015-02" db="EMBL/GenBank/DDBJ databases">
        <title>Genome Sequence of Jannaschia aquimarina DSM28248, a member of the Roseobacter clade.</title>
        <authorList>
            <person name="Voget S."/>
            <person name="Daniel R."/>
        </authorList>
    </citation>
    <scope>NUCLEOTIDE SEQUENCE [LARGE SCALE GENOMIC DNA]</scope>
    <source>
        <strain evidence="2 3">GSW-M26</strain>
    </source>
</reference>
<comment type="caution">
    <text evidence="2">The sequence shown here is derived from an EMBL/GenBank/DDBJ whole genome shotgun (WGS) entry which is preliminary data.</text>
</comment>
<keyword evidence="1" id="KW-1133">Transmembrane helix</keyword>